<accession>A0A813DPJ4</accession>
<feature type="non-terminal residue" evidence="2">
    <location>
        <position position="107"/>
    </location>
</feature>
<keyword evidence="3" id="KW-1185">Reference proteome</keyword>
<dbReference type="AlphaFoldDB" id="A0A813DPJ4"/>
<feature type="region of interest" description="Disordered" evidence="1">
    <location>
        <begin position="1"/>
        <end position="20"/>
    </location>
</feature>
<feature type="region of interest" description="Disordered" evidence="1">
    <location>
        <begin position="88"/>
        <end position="107"/>
    </location>
</feature>
<protein>
    <submittedName>
        <fullName evidence="2">Uncharacterized protein</fullName>
    </submittedName>
</protein>
<evidence type="ECO:0000313" key="3">
    <source>
        <dbReference type="Proteomes" id="UP000654075"/>
    </source>
</evidence>
<feature type="non-terminal residue" evidence="2">
    <location>
        <position position="1"/>
    </location>
</feature>
<feature type="compositionally biased region" description="Gly residues" evidence="1">
    <location>
        <begin position="97"/>
        <end position="107"/>
    </location>
</feature>
<reference evidence="2" key="1">
    <citation type="submission" date="2021-02" db="EMBL/GenBank/DDBJ databases">
        <authorList>
            <person name="Dougan E. K."/>
            <person name="Rhodes N."/>
            <person name="Thang M."/>
            <person name="Chan C."/>
        </authorList>
    </citation>
    <scope>NUCLEOTIDE SEQUENCE</scope>
</reference>
<feature type="compositionally biased region" description="Low complexity" evidence="1">
    <location>
        <begin position="1"/>
        <end position="13"/>
    </location>
</feature>
<name>A0A813DPJ4_POLGL</name>
<dbReference type="EMBL" id="CAJNNV010003436">
    <property type="protein sequence ID" value="CAE8589004.1"/>
    <property type="molecule type" value="Genomic_DNA"/>
</dbReference>
<proteinExistence type="predicted"/>
<sequence>LSCGRPGSSSGPGRRSHASLCRRDRQRRVCFALAPGEGRCEHAGRAGRHGSGEGLHSWKPRDSGGNAQVWRKSGGDGRSTVDPTAPCGCHWRLGEEPGAGGGSAGDV</sequence>
<evidence type="ECO:0000256" key="1">
    <source>
        <dbReference type="SAM" id="MobiDB-lite"/>
    </source>
</evidence>
<organism evidence="2 3">
    <name type="scientific">Polarella glacialis</name>
    <name type="common">Dinoflagellate</name>
    <dbReference type="NCBI Taxonomy" id="89957"/>
    <lineage>
        <taxon>Eukaryota</taxon>
        <taxon>Sar</taxon>
        <taxon>Alveolata</taxon>
        <taxon>Dinophyceae</taxon>
        <taxon>Suessiales</taxon>
        <taxon>Suessiaceae</taxon>
        <taxon>Polarella</taxon>
    </lineage>
</organism>
<feature type="region of interest" description="Disordered" evidence="1">
    <location>
        <begin position="40"/>
        <end position="83"/>
    </location>
</feature>
<dbReference type="Proteomes" id="UP000654075">
    <property type="component" value="Unassembled WGS sequence"/>
</dbReference>
<comment type="caution">
    <text evidence="2">The sequence shown here is derived from an EMBL/GenBank/DDBJ whole genome shotgun (WGS) entry which is preliminary data.</text>
</comment>
<evidence type="ECO:0000313" key="2">
    <source>
        <dbReference type="EMBL" id="CAE8589004.1"/>
    </source>
</evidence>
<gene>
    <name evidence="2" type="ORF">PGLA1383_LOCUS7784</name>
</gene>